<keyword evidence="2" id="KW-1185">Reference proteome</keyword>
<dbReference type="EMBL" id="JBBYHR010000002">
    <property type="protein sequence ID" value="MEL1243491.1"/>
    <property type="molecule type" value="Genomic_DNA"/>
</dbReference>
<reference evidence="1 2" key="1">
    <citation type="submission" date="2024-04" db="EMBL/GenBank/DDBJ databases">
        <title>Flavobacterium sp. DGU11 16S ribosomal RNA gene Genome sequencing and assembly.</title>
        <authorList>
            <person name="Park S."/>
        </authorList>
    </citation>
    <scope>NUCLEOTIDE SEQUENCE [LARGE SCALE GENOMIC DNA]</scope>
    <source>
        <strain evidence="1 2">DGU11</strain>
    </source>
</reference>
<accession>A0ABU9HU31</accession>
<organism evidence="1 2">
    <name type="scientific">Flavobacterium arundinis</name>
    <dbReference type="NCBI Taxonomy" id="3139143"/>
    <lineage>
        <taxon>Bacteria</taxon>
        <taxon>Pseudomonadati</taxon>
        <taxon>Bacteroidota</taxon>
        <taxon>Flavobacteriia</taxon>
        <taxon>Flavobacteriales</taxon>
        <taxon>Flavobacteriaceae</taxon>
        <taxon>Flavobacterium</taxon>
    </lineage>
</organism>
<comment type="caution">
    <text evidence="1">The sequence shown here is derived from an EMBL/GenBank/DDBJ whole genome shotgun (WGS) entry which is preliminary data.</text>
</comment>
<dbReference type="Proteomes" id="UP001464555">
    <property type="component" value="Unassembled WGS sequence"/>
</dbReference>
<sequence>MQAIRKMVNSNKGFITFWLLLFFLTAGQAKAFFSAAPSGYKKEIARTESSKQQLSIAEDSSSFSFLEQINDGDIDDMPFAFFSDFSFSATLTRYTQHLRTNAGGFFSNGCKVPLYKLYCNWKFDFPA</sequence>
<proteinExistence type="predicted"/>
<protein>
    <submittedName>
        <fullName evidence="1">Uncharacterized protein</fullName>
    </submittedName>
</protein>
<gene>
    <name evidence="1" type="ORF">AAEO56_04390</name>
</gene>
<evidence type="ECO:0000313" key="2">
    <source>
        <dbReference type="Proteomes" id="UP001464555"/>
    </source>
</evidence>
<dbReference type="RefSeq" id="WP_341695808.1">
    <property type="nucleotide sequence ID" value="NZ_JBBYHR010000002.1"/>
</dbReference>
<name>A0ABU9HU31_9FLAO</name>
<evidence type="ECO:0000313" key="1">
    <source>
        <dbReference type="EMBL" id="MEL1243491.1"/>
    </source>
</evidence>